<dbReference type="GO" id="GO:0000150">
    <property type="term" value="F:DNA strand exchange activity"/>
    <property type="evidence" value="ECO:0007669"/>
    <property type="project" value="InterPro"/>
</dbReference>
<dbReference type="PANTHER" id="PTHR30461">
    <property type="entry name" value="DNA-INVERTASE FROM LAMBDOID PROPHAGE"/>
    <property type="match status" value="1"/>
</dbReference>
<sequence length="544" mass="64407">MVSRMHFMHKYTYLINGIYLLTETPRPNLQQVNLPFNIFKDSIPLATSYIRWSDDGQTFGHSLHIQESEIVARAKKEGFKIVVSFIEEAKSAYHIPAQRRIQMQNMKNFILNNENVSAVIFYEESRVTRLIEDFVLYVLGPIKEVRPNFKVYSSKIEGEWDENNPYVQARLSFAHEESVEKSRRAYDYHTSVVNSSTPERPGSRNPYGYSLTTKDNTIETDENKSIVILIFYLYSYGYSDRKIANLLNEAEIPPPSMDAKGWSDSTVRYILNNRWYIGDLAWFTRTSFENSKKKPEEEIFLFKNHHEPLIGANLWNTTQFFRNYKQNKNHMDSPFILRDLIYCNDCKEKLITKNSTPAKPKKKYMYYCCPSCKKKISTDKIHESIFADFSLRWGRELKYYEKQTEKILNRWKKGLEQKINGLNEKLEKLKYHLLTLDKNNEHYQELKEIFEMQIHSTSKELQEYHNTGEQIDLLSKDEMQSELIGRFKQDIHSYSNEEKRAIFLLAIEKVGINFSKDNHIRIDYRLTPYVEIEDLMKQIDIEIA</sequence>
<dbReference type="InterPro" id="IPR036162">
    <property type="entry name" value="Resolvase-like_N_sf"/>
</dbReference>
<reference evidence="4 5" key="1">
    <citation type="submission" date="2014-07" db="EMBL/GenBank/DDBJ databases">
        <authorList>
            <person name="Wibberg Daniel"/>
        </authorList>
    </citation>
    <scope>NUCLEOTIDE SEQUENCE [LARGE SCALE GENOMIC DNA]</scope>
</reference>
<evidence type="ECO:0000313" key="4">
    <source>
        <dbReference type="EMBL" id="CEE00533.1"/>
    </source>
</evidence>
<evidence type="ECO:0000256" key="2">
    <source>
        <dbReference type="ARBA" id="ARBA00023172"/>
    </source>
</evidence>
<keyword evidence="2" id="KW-0233">DNA recombination</keyword>
<dbReference type="SMART" id="SM00857">
    <property type="entry name" value="Resolvase"/>
    <property type="match status" value="1"/>
</dbReference>
<dbReference type="AlphaFoldDB" id="A0A090IVT5"/>
<dbReference type="Gene3D" id="3.40.50.1390">
    <property type="entry name" value="Resolvase, N-terminal catalytic domain"/>
    <property type="match status" value="1"/>
</dbReference>
<organism evidence="4 5">
    <name type="scientific">Caldibacillus thermoamylovorans</name>
    <dbReference type="NCBI Taxonomy" id="35841"/>
    <lineage>
        <taxon>Bacteria</taxon>
        <taxon>Bacillati</taxon>
        <taxon>Bacillota</taxon>
        <taxon>Bacilli</taxon>
        <taxon>Bacillales</taxon>
        <taxon>Bacillaceae</taxon>
        <taxon>Caldibacillus</taxon>
    </lineage>
</organism>
<dbReference type="Gene3D" id="3.90.1750.20">
    <property type="entry name" value="Putative Large Serine Recombinase, Chain B, Domain 2"/>
    <property type="match status" value="1"/>
</dbReference>
<evidence type="ECO:0000256" key="1">
    <source>
        <dbReference type="ARBA" id="ARBA00023125"/>
    </source>
</evidence>
<dbReference type="InterPro" id="IPR050639">
    <property type="entry name" value="SSR_resolvase"/>
</dbReference>
<dbReference type="InterPro" id="IPR038109">
    <property type="entry name" value="DNA_bind_recomb_sf"/>
</dbReference>
<dbReference type="CDD" id="cd00338">
    <property type="entry name" value="Ser_Recombinase"/>
    <property type="match status" value="1"/>
</dbReference>
<keyword evidence="5" id="KW-1185">Reference proteome</keyword>
<dbReference type="Pfam" id="PF00239">
    <property type="entry name" value="Resolvase"/>
    <property type="match status" value="1"/>
</dbReference>
<dbReference type="PANTHER" id="PTHR30461:SF2">
    <property type="entry name" value="SERINE RECOMBINASE PINE-RELATED"/>
    <property type="match status" value="1"/>
</dbReference>
<dbReference type="PROSITE" id="PS51737">
    <property type="entry name" value="RECOMBINASE_DNA_BIND"/>
    <property type="match status" value="1"/>
</dbReference>
<dbReference type="EMBL" id="CCRF01000023">
    <property type="protein sequence ID" value="CEE00533.1"/>
    <property type="molecule type" value="Genomic_DNA"/>
</dbReference>
<feature type="domain" description="Recombinase" evidence="3">
    <location>
        <begin position="206"/>
        <end position="329"/>
    </location>
</feature>
<evidence type="ECO:0000313" key="5">
    <source>
        <dbReference type="Proteomes" id="UP000040576"/>
    </source>
</evidence>
<dbReference type="Pfam" id="PF07508">
    <property type="entry name" value="Recombinase"/>
    <property type="match status" value="1"/>
</dbReference>
<evidence type="ECO:0000259" key="3">
    <source>
        <dbReference type="PROSITE" id="PS51737"/>
    </source>
</evidence>
<accession>A0A090IVT5</accession>
<dbReference type="GO" id="GO:0003677">
    <property type="term" value="F:DNA binding"/>
    <property type="evidence" value="ECO:0007669"/>
    <property type="project" value="UniProtKB-KW"/>
</dbReference>
<proteinExistence type="predicted"/>
<gene>
    <name evidence="4" type="ORF">BT1A1_0679</name>
</gene>
<dbReference type="Proteomes" id="UP000040576">
    <property type="component" value="Unassembled WGS sequence"/>
</dbReference>
<name>A0A090IVT5_9BACI</name>
<dbReference type="InterPro" id="IPR011109">
    <property type="entry name" value="DNA_bind_recombinase_dom"/>
</dbReference>
<dbReference type="InterPro" id="IPR006119">
    <property type="entry name" value="Resolv_N"/>
</dbReference>
<protein>
    <recommendedName>
        <fullName evidence="3">Recombinase domain-containing protein</fullName>
    </recommendedName>
</protein>
<keyword evidence="1" id="KW-0238">DNA-binding</keyword>